<dbReference type="AlphaFoldDB" id="A0A6A6WJ06"/>
<organism evidence="1 2">
    <name type="scientific">Pseudovirgaria hyperparasitica</name>
    <dbReference type="NCBI Taxonomy" id="470096"/>
    <lineage>
        <taxon>Eukaryota</taxon>
        <taxon>Fungi</taxon>
        <taxon>Dikarya</taxon>
        <taxon>Ascomycota</taxon>
        <taxon>Pezizomycotina</taxon>
        <taxon>Dothideomycetes</taxon>
        <taxon>Dothideomycetes incertae sedis</taxon>
        <taxon>Acrospermales</taxon>
        <taxon>Acrospermaceae</taxon>
        <taxon>Pseudovirgaria</taxon>
    </lineage>
</organism>
<dbReference type="OrthoDB" id="5282002at2759"/>
<gene>
    <name evidence="1" type="ORF">EJ05DRAFT_535066</name>
</gene>
<dbReference type="EMBL" id="ML996566">
    <property type="protein sequence ID" value="KAF2761707.1"/>
    <property type="molecule type" value="Genomic_DNA"/>
</dbReference>
<accession>A0A6A6WJ06</accession>
<reference evidence="1" key="1">
    <citation type="journal article" date="2020" name="Stud. Mycol.">
        <title>101 Dothideomycetes genomes: a test case for predicting lifestyles and emergence of pathogens.</title>
        <authorList>
            <person name="Haridas S."/>
            <person name="Albert R."/>
            <person name="Binder M."/>
            <person name="Bloem J."/>
            <person name="Labutti K."/>
            <person name="Salamov A."/>
            <person name="Andreopoulos B."/>
            <person name="Baker S."/>
            <person name="Barry K."/>
            <person name="Bills G."/>
            <person name="Bluhm B."/>
            <person name="Cannon C."/>
            <person name="Castanera R."/>
            <person name="Culley D."/>
            <person name="Daum C."/>
            <person name="Ezra D."/>
            <person name="Gonzalez J."/>
            <person name="Henrissat B."/>
            <person name="Kuo A."/>
            <person name="Liang C."/>
            <person name="Lipzen A."/>
            <person name="Lutzoni F."/>
            <person name="Magnuson J."/>
            <person name="Mondo S."/>
            <person name="Nolan M."/>
            <person name="Ohm R."/>
            <person name="Pangilinan J."/>
            <person name="Park H.-J."/>
            <person name="Ramirez L."/>
            <person name="Alfaro M."/>
            <person name="Sun H."/>
            <person name="Tritt A."/>
            <person name="Yoshinaga Y."/>
            <person name="Zwiers L.-H."/>
            <person name="Turgeon B."/>
            <person name="Goodwin S."/>
            <person name="Spatafora J."/>
            <person name="Crous P."/>
            <person name="Grigoriev I."/>
        </authorList>
    </citation>
    <scope>NUCLEOTIDE SEQUENCE</scope>
    <source>
        <strain evidence="1">CBS 121739</strain>
    </source>
</reference>
<dbReference type="Proteomes" id="UP000799437">
    <property type="component" value="Unassembled WGS sequence"/>
</dbReference>
<proteinExistence type="predicted"/>
<dbReference type="RefSeq" id="XP_033604158.1">
    <property type="nucleotide sequence ID" value="XM_033749226.1"/>
</dbReference>
<evidence type="ECO:0000313" key="1">
    <source>
        <dbReference type="EMBL" id="KAF2761707.1"/>
    </source>
</evidence>
<sequence>MPALDPHKNTREEFTQYALSHPVPDNAHKDWLKEFNYMMALVPKLAYHPAMAPNLQQTYMTPAAEKNSVYFMWDFVSRTLSNLYNQVDPELKLETRASKNAWNDVRSRGMMATELILDTTPGMLAMMTGSAYPEQKDKEPAFGEDILELCRKYKTK</sequence>
<keyword evidence="2" id="KW-1185">Reference proteome</keyword>
<name>A0A6A6WJ06_9PEZI</name>
<dbReference type="GeneID" id="54490280"/>
<evidence type="ECO:0000313" key="2">
    <source>
        <dbReference type="Proteomes" id="UP000799437"/>
    </source>
</evidence>
<protein>
    <submittedName>
        <fullName evidence="1">Uncharacterized protein</fullName>
    </submittedName>
</protein>